<dbReference type="EMBL" id="MU274926">
    <property type="protein sequence ID" value="KAI0086084.1"/>
    <property type="molecule type" value="Genomic_DNA"/>
</dbReference>
<comment type="caution">
    <text evidence="1">The sequence shown here is derived from an EMBL/GenBank/DDBJ whole genome shotgun (WGS) entry which is preliminary data.</text>
</comment>
<evidence type="ECO:0000313" key="2">
    <source>
        <dbReference type="Proteomes" id="UP001055072"/>
    </source>
</evidence>
<dbReference type="Proteomes" id="UP001055072">
    <property type="component" value="Unassembled WGS sequence"/>
</dbReference>
<organism evidence="1 2">
    <name type="scientific">Irpex rosettiformis</name>
    <dbReference type="NCBI Taxonomy" id="378272"/>
    <lineage>
        <taxon>Eukaryota</taxon>
        <taxon>Fungi</taxon>
        <taxon>Dikarya</taxon>
        <taxon>Basidiomycota</taxon>
        <taxon>Agaricomycotina</taxon>
        <taxon>Agaricomycetes</taxon>
        <taxon>Polyporales</taxon>
        <taxon>Irpicaceae</taxon>
        <taxon>Irpex</taxon>
    </lineage>
</organism>
<accession>A0ACB8TW53</accession>
<gene>
    <name evidence="1" type="ORF">BDY19DRAFT_996267</name>
</gene>
<protein>
    <submittedName>
        <fullName evidence="1">Uncharacterized protein</fullName>
    </submittedName>
</protein>
<evidence type="ECO:0000313" key="1">
    <source>
        <dbReference type="EMBL" id="KAI0086084.1"/>
    </source>
</evidence>
<proteinExistence type="predicted"/>
<name>A0ACB8TW53_9APHY</name>
<keyword evidence="2" id="KW-1185">Reference proteome</keyword>
<sequence>MTGDGVKKASASSRANIGISVEDASNAAHGAAIILLTKPGLSIIVHAIHDSRAIFQKCLNLTLSTIALVAASIKTNSSTMPLVFTAPTVPPPATTTIASFTPLSTCKSPSSRRPSSSLLVLTASSWSVRRLRCSALCRANLVFSIIAAYGSWGSTGIKVTGLDIVWFLPMDLIKFAMKATVIKYTFMSVARPPSAQTICSPCDILAHRTQSRAASIHKLLYSDCSCVVLPAGLASGGRGALSFLEYPSYTDGLCAHSPSFSTGRVDVSPLYRLDLKHTRTNASV</sequence>
<reference evidence="1" key="1">
    <citation type="journal article" date="2021" name="Environ. Microbiol.">
        <title>Gene family expansions and transcriptome signatures uncover fungal adaptations to wood decay.</title>
        <authorList>
            <person name="Hage H."/>
            <person name="Miyauchi S."/>
            <person name="Viragh M."/>
            <person name="Drula E."/>
            <person name="Min B."/>
            <person name="Chaduli D."/>
            <person name="Navarro D."/>
            <person name="Favel A."/>
            <person name="Norest M."/>
            <person name="Lesage-Meessen L."/>
            <person name="Balint B."/>
            <person name="Merenyi Z."/>
            <person name="de Eugenio L."/>
            <person name="Morin E."/>
            <person name="Martinez A.T."/>
            <person name="Baldrian P."/>
            <person name="Stursova M."/>
            <person name="Martinez M.J."/>
            <person name="Novotny C."/>
            <person name="Magnuson J.K."/>
            <person name="Spatafora J.W."/>
            <person name="Maurice S."/>
            <person name="Pangilinan J."/>
            <person name="Andreopoulos W."/>
            <person name="LaButti K."/>
            <person name="Hundley H."/>
            <person name="Na H."/>
            <person name="Kuo A."/>
            <person name="Barry K."/>
            <person name="Lipzen A."/>
            <person name="Henrissat B."/>
            <person name="Riley R."/>
            <person name="Ahrendt S."/>
            <person name="Nagy L.G."/>
            <person name="Grigoriev I.V."/>
            <person name="Martin F."/>
            <person name="Rosso M.N."/>
        </authorList>
    </citation>
    <scope>NUCLEOTIDE SEQUENCE</scope>
    <source>
        <strain evidence="1">CBS 384.51</strain>
    </source>
</reference>